<dbReference type="Proteomes" id="UP001214629">
    <property type="component" value="Chromosome"/>
</dbReference>
<name>A0AAX3SZN8_SPICI</name>
<evidence type="ECO:0008006" key="3">
    <source>
        <dbReference type="Google" id="ProtNLM"/>
    </source>
</evidence>
<dbReference type="EMBL" id="CP096246">
    <property type="protein sequence ID" value="WFG96808.1"/>
    <property type="molecule type" value="Genomic_DNA"/>
</dbReference>
<keyword evidence="2" id="KW-1185">Reference proteome</keyword>
<evidence type="ECO:0000313" key="2">
    <source>
        <dbReference type="Proteomes" id="UP001214629"/>
    </source>
</evidence>
<gene>
    <name evidence="1" type="ORF">M0C40_02015</name>
</gene>
<dbReference type="RefSeq" id="WP_277939036.1">
    <property type="nucleotide sequence ID" value="NZ_CP096246.1"/>
</dbReference>
<evidence type="ECO:0000313" key="1">
    <source>
        <dbReference type="EMBL" id="WFG96808.1"/>
    </source>
</evidence>
<reference evidence="1 2" key="1">
    <citation type="submission" date="2022-04" db="EMBL/GenBank/DDBJ databases">
        <title>Whole genome of Spiroplasma citri.</title>
        <authorList>
            <person name="Khanchezar A."/>
            <person name="Izadpanah K."/>
            <person name="Taghavi M."/>
            <person name="Ghorbani A."/>
            <person name="Beven L."/>
        </authorList>
    </citation>
    <scope>NUCLEOTIDE SEQUENCE [LARGE SCALE GENOMIC DNA]</scope>
    <source>
        <strain evidence="1 2">D4</strain>
    </source>
</reference>
<proteinExistence type="predicted"/>
<sequence>MEKMDQKIAHLDKRIREMPYKIESSAKYGKSRLKEMTPDEQPFNQVDNKWYYVVCPGNENDVWEIAKFKNDFKDNKFKVIKKIKNGELSILYNMDYGRHLQVGYNILKKWISNINNKYFKAVYRWNGGEEWSPILAYDYEGDMIKFWVWKDFKTWEKAQRGIVTTAAIGLRAFGYWLIW</sequence>
<dbReference type="AlphaFoldDB" id="A0AAX3SZN8"/>
<protein>
    <recommendedName>
        <fullName evidence="3">Plectrovirus-related protein</fullName>
    </recommendedName>
</protein>
<accession>A0AAX3SZN8</accession>
<organism evidence="1 2">
    <name type="scientific">Spiroplasma citri</name>
    <dbReference type="NCBI Taxonomy" id="2133"/>
    <lineage>
        <taxon>Bacteria</taxon>
        <taxon>Bacillati</taxon>
        <taxon>Mycoplasmatota</taxon>
        <taxon>Mollicutes</taxon>
        <taxon>Entomoplasmatales</taxon>
        <taxon>Spiroplasmataceae</taxon>
        <taxon>Spiroplasma</taxon>
    </lineage>
</organism>